<accession>A0ABN1T079</accession>
<evidence type="ECO:0000313" key="1">
    <source>
        <dbReference type="EMBL" id="GAA1011068.1"/>
    </source>
</evidence>
<protein>
    <submittedName>
        <fullName evidence="1">Uncharacterized protein</fullName>
    </submittedName>
</protein>
<keyword evidence="2" id="KW-1185">Reference proteome</keyword>
<gene>
    <name evidence="1" type="ORF">GCM10009564_30970</name>
</gene>
<name>A0ABN1T079_9ACTN</name>
<sequence>MVAVGVPQPRDEAAVGLLRRRAGAWGVGGLHCTIPSSRMTAHGMGATLAHVAHDEQAAPKAAVSKSEKCKEVTGGTHTRIQEMTVSGTPASLHLPRT</sequence>
<proteinExistence type="predicted"/>
<dbReference type="Proteomes" id="UP001501072">
    <property type="component" value="Unassembled WGS sequence"/>
</dbReference>
<evidence type="ECO:0000313" key="2">
    <source>
        <dbReference type="Proteomes" id="UP001501072"/>
    </source>
</evidence>
<comment type="caution">
    <text evidence="1">The sequence shown here is derived from an EMBL/GenBank/DDBJ whole genome shotgun (WGS) entry which is preliminary data.</text>
</comment>
<dbReference type="EMBL" id="BAAAHU010000028">
    <property type="protein sequence ID" value="GAA1011068.1"/>
    <property type="molecule type" value="Genomic_DNA"/>
</dbReference>
<reference evidence="1 2" key="1">
    <citation type="journal article" date="2019" name="Int. J. Syst. Evol. Microbiol.">
        <title>The Global Catalogue of Microorganisms (GCM) 10K type strain sequencing project: providing services to taxonomists for standard genome sequencing and annotation.</title>
        <authorList>
            <consortium name="The Broad Institute Genomics Platform"/>
            <consortium name="The Broad Institute Genome Sequencing Center for Infectious Disease"/>
            <person name="Wu L."/>
            <person name="Ma J."/>
        </authorList>
    </citation>
    <scope>NUCLEOTIDE SEQUENCE [LARGE SCALE GENOMIC DNA]</scope>
    <source>
        <strain evidence="1 2">JCM 11269</strain>
    </source>
</reference>
<organism evidence="1 2">
    <name type="scientific">Streptomyces thermogriseus</name>
    <dbReference type="NCBI Taxonomy" id="75292"/>
    <lineage>
        <taxon>Bacteria</taxon>
        <taxon>Bacillati</taxon>
        <taxon>Actinomycetota</taxon>
        <taxon>Actinomycetes</taxon>
        <taxon>Kitasatosporales</taxon>
        <taxon>Streptomycetaceae</taxon>
        <taxon>Streptomyces</taxon>
    </lineage>
</organism>